<dbReference type="InterPro" id="IPR007111">
    <property type="entry name" value="NACHT_NTPase"/>
</dbReference>
<dbReference type="Gene3D" id="2.40.10.10">
    <property type="entry name" value="Trypsin-like serine proteases"/>
    <property type="match status" value="1"/>
</dbReference>
<feature type="transmembrane region" description="Helical" evidence="1">
    <location>
        <begin position="632"/>
        <end position="656"/>
    </location>
</feature>
<dbReference type="Pfam" id="PF05729">
    <property type="entry name" value="NACHT"/>
    <property type="match status" value="1"/>
</dbReference>
<keyword evidence="1" id="KW-0472">Membrane</keyword>
<feature type="transmembrane region" description="Helical" evidence="1">
    <location>
        <begin position="830"/>
        <end position="851"/>
    </location>
</feature>
<dbReference type="Pfam" id="PF13365">
    <property type="entry name" value="Trypsin_2"/>
    <property type="match status" value="1"/>
</dbReference>
<dbReference type="Gene3D" id="3.40.50.300">
    <property type="entry name" value="P-loop containing nucleotide triphosphate hydrolases"/>
    <property type="match status" value="1"/>
</dbReference>
<keyword evidence="1" id="KW-1133">Transmembrane helix</keyword>
<feature type="transmembrane region" description="Helical" evidence="1">
    <location>
        <begin position="802"/>
        <end position="823"/>
    </location>
</feature>
<feature type="transmembrane region" description="Helical" evidence="1">
    <location>
        <begin position="754"/>
        <end position="776"/>
    </location>
</feature>
<dbReference type="Proteomes" id="UP000320888">
    <property type="component" value="Unassembled WGS sequence"/>
</dbReference>
<comment type="caution">
    <text evidence="3">The sequence shown here is derived from an EMBL/GenBank/DDBJ whole genome shotgun (WGS) entry which is preliminary data.</text>
</comment>
<accession>A0A553ZJC2</accession>
<sequence length="932" mass="98732">MNTGAYTPGGPDPRRVVQILTERSAGAPWRGSGYRVSDGAVLTAAHVVSDAASVRLRFVTEDGGTAELPGEPVWTDTGIDVAVLRIVDGTGLPGGPSVPPVRFARITAPVACEALGFPRFRLRRDPAATERAGSRYRDTHHARGSATPLSYLRAGLLEITVDGPGHDPDHSPWEGMSGAAVWSDGCVIGVVSEHPEGDGPGRLAASRVERWYPLPEDRRDALHGLIGLPAGADALTALPTAAEADAPEPDDPPEVRAAAARLVRDLDQQWRKEQEQRKVHHPFPLNVRFRCTPARDLFDHWENIREDPSATTAAPLPLDGGVTQIAAVHASVPSGRLVVLGEAGSGKSVLTLRFVLDRLATRKPGAPVPVLFGLGSWDPSTVSLRDWMSGQLVRDHPFLATPDGHGGTLAGALVDARRILPVLDGLDELAEGLRPRALGVLRGTTLPLLLTSRPDEYRAAVEGTGVLGKAAVVELCPLTVDDYGSYLRRAAGPPAGGDPDKHGWKPVLDKLREEPPAPGAAHLGAVLTTPLMVSLARAVYSDTPGRNPAELLDTARFKGPAALRAHLLAAFLPAVYDRAPDDRAAETGRRWKPERARKWLGHLAADLHARGTRDLAWWEVGLTVSRATRMRVIGFLAALAFGLTTGIGNLPVDLVATAYGPGFASARGLLVGLLHGAVVGLVFGMVYGRLARGTPVTPSHLRIRLFGGGREWSAPFGRRFLLGVAFGVPTGLALVLADRCVVAPLGFDDGLDGGPLGAVLLPLQLGLGAGLVLGVMTRVEVPLATDTAVSAADLLHTNRRNVVVHMLVWLLVFGIPGGFAAGLSQGPVRGVLAGLVFGLEGAFGGGLGYGLSFTAWGQWVALARIWLPLTGRAPWALIAFLDDARRRGVLRRAGAVYQFRHASLQDHLAHDFREQHPSRAPVPEPPATGQAS</sequence>
<evidence type="ECO:0000259" key="2">
    <source>
        <dbReference type="Pfam" id="PF05729"/>
    </source>
</evidence>
<feature type="transmembrane region" description="Helical" evidence="1">
    <location>
        <begin position="720"/>
        <end position="742"/>
    </location>
</feature>
<evidence type="ECO:0000313" key="3">
    <source>
        <dbReference type="EMBL" id="TSB41545.1"/>
    </source>
</evidence>
<name>A0A553ZJC2_9ACTN</name>
<dbReference type="InterPro" id="IPR009003">
    <property type="entry name" value="Peptidase_S1_PA"/>
</dbReference>
<proteinExistence type="predicted"/>
<dbReference type="SUPFAM" id="SSF50494">
    <property type="entry name" value="Trypsin-like serine proteases"/>
    <property type="match status" value="1"/>
</dbReference>
<evidence type="ECO:0000313" key="4">
    <source>
        <dbReference type="Proteomes" id="UP000320888"/>
    </source>
</evidence>
<dbReference type="OrthoDB" id="419058at2"/>
<dbReference type="InterPro" id="IPR043504">
    <property type="entry name" value="Peptidase_S1_PA_chymotrypsin"/>
</dbReference>
<gene>
    <name evidence="3" type="ORF">FNZ23_12475</name>
</gene>
<evidence type="ECO:0000256" key="1">
    <source>
        <dbReference type="SAM" id="Phobius"/>
    </source>
</evidence>
<dbReference type="InterPro" id="IPR027417">
    <property type="entry name" value="P-loop_NTPase"/>
</dbReference>
<feature type="domain" description="NACHT" evidence="2">
    <location>
        <begin position="337"/>
        <end position="489"/>
    </location>
</feature>
<dbReference type="AlphaFoldDB" id="A0A553ZJC2"/>
<keyword evidence="1" id="KW-0812">Transmembrane</keyword>
<keyword evidence="4" id="KW-1185">Reference proteome</keyword>
<protein>
    <submittedName>
        <fullName evidence="3">NACHT domain-containing protein</fullName>
    </submittedName>
</protein>
<reference evidence="3 4" key="1">
    <citation type="submission" date="2019-07" db="EMBL/GenBank/DDBJ databases">
        <title>Draft genome for Streptomyces benahoarensis MZ03-48.</title>
        <authorList>
            <person name="Gonzalez-Pimentel J.L."/>
        </authorList>
    </citation>
    <scope>NUCLEOTIDE SEQUENCE [LARGE SCALE GENOMIC DNA]</scope>
    <source>
        <strain evidence="3 4">MZ03-48</strain>
    </source>
</reference>
<dbReference type="EMBL" id="VKLS01000119">
    <property type="protein sequence ID" value="TSB41545.1"/>
    <property type="molecule type" value="Genomic_DNA"/>
</dbReference>
<feature type="transmembrane region" description="Helical" evidence="1">
    <location>
        <begin position="668"/>
        <end position="688"/>
    </location>
</feature>
<organism evidence="3 4">
    <name type="scientific">Streptomyces benahoarensis</name>
    <dbReference type="NCBI Taxonomy" id="2595054"/>
    <lineage>
        <taxon>Bacteria</taxon>
        <taxon>Bacillati</taxon>
        <taxon>Actinomycetota</taxon>
        <taxon>Actinomycetes</taxon>
        <taxon>Kitasatosporales</taxon>
        <taxon>Streptomycetaceae</taxon>
        <taxon>Streptomyces</taxon>
    </lineage>
</organism>